<evidence type="ECO:0000256" key="2">
    <source>
        <dbReference type="ARBA" id="ARBA00022553"/>
    </source>
</evidence>
<dbReference type="SMART" id="SM00324">
    <property type="entry name" value="RhoGAP"/>
    <property type="match status" value="1"/>
</dbReference>
<dbReference type="Pfam" id="PF01852">
    <property type="entry name" value="START"/>
    <property type="match status" value="1"/>
</dbReference>
<organism evidence="6 7">
    <name type="scientific">Pseudolycoriella hygida</name>
    <dbReference type="NCBI Taxonomy" id="35572"/>
    <lineage>
        <taxon>Eukaryota</taxon>
        <taxon>Metazoa</taxon>
        <taxon>Ecdysozoa</taxon>
        <taxon>Arthropoda</taxon>
        <taxon>Hexapoda</taxon>
        <taxon>Insecta</taxon>
        <taxon>Pterygota</taxon>
        <taxon>Neoptera</taxon>
        <taxon>Endopterygota</taxon>
        <taxon>Diptera</taxon>
        <taxon>Nematocera</taxon>
        <taxon>Sciaroidea</taxon>
        <taxon>Sciaridae</taxon>
        <taxon>Pseudolycoriella</taxon>
    </lineage>
</organism>
<feature type="domain" description="Rho-GAP" evidence="4">
    <location>
        <begin position="1149"/>
        <end position="1355"/>
    </location>
</feature>
<feature type="region of interest" description="Disordered" evidence="3">
    <location>
        <begin position="14"/>
        <end position="37"/>
    </location>
</feature>
<dbReference type="FunFam" id="3.30.530.20:FF:000009">
    <property type="entry name" value="StAR related lipid transfer domain containing 13"/>
    <property type="match status" value="1"/>
</dbReference>
<dbReference type="InterPro" id="IPR008936">
    <property type="entry name" value="Rho_GTPase_activation_prot"/>
</dbReference>
<feature type="region of interest" description="Disordered" evidence="3">
    <location>
        <begin position="1003"/>
        <end position="1023"/>
    </location>
</feature>
<dbReference type="Gene3D" id="1.10.287.2070">
    <property type="match status" value="1"/>
</dbReference>
<evidence type="ECO:0000313" key="6">
    <source>
        <dbReference type="EMBL" id="KAJ6637325.1"/>
    </source>
</evidence>
<accession>A0A9Q0MUG9</accession>
<protein>
    <submittedName>
        <fullName evidence="6">StAR-related lipid transfer protein 13</fullName>
    </submittedName>
</protein>
<feature type="compositionally biased region" description="Low complexity" evidence="3">
    <location>
        <begin position="942"/>
        <end position="952"/>
    </location>
</feature>
<dbReference type="GO" id="GO:0008289">
    <property type="term" value="F:lipid binding"/>
    <property type="evidence" value="ECO:0007669"/>
    <property type="project" value="InterPro"/>
</dbReference>
<sequence length="1597" mass="180573">MRFFIDGLAMSNFHTNTADNRKHPSVSSTSDESTRINKEPSCSLLNTTNFEFIDADINPGSNGVNNLDDETGCAGCEKSPVSKIENSKNLSEVQTKRKTDFKIKIGNGSNEINGDGVVNVENEKCNKCDNVIVGASFNADDMSMGIPLVNDNSDNPYAELEVYLENVKKEINEVLQQFNSRDEIDSFAGQKSLKRNSKCKPKVKIDHDNPKYIETNEWANNVLKELDNIKLYDEKSTTASTILKNEKDTIICKIPKPKKHTCIALYSFHLDGTSSNETVNKDKNTLTKADRPTQTVLKINESSNLEKRSISTQTSLKKCDNEPTSTIWTSDENLLRNDENIDEDNKSTSSSAFDEPYPTLSSGKSGNSLDSSEIENCNTESGFDTSSTPITEINRVKNTAKRPDAFSISRLNNFTWVRTESVTTQTSPVLIHSGPFFKMNSTEDPDLLEVLSLCGALNDQNDFDDSCDIDSVDNVLNINDELPDYLKDRCNNIVVPSDKYPLQYGTQPRVSSHSDSFSNYFKYSTIRSSDKETQNSSKDEPFHNVSDQPFPSTASLHSGHNIGLQELTTKSNSAPILLKNEKKKDYLQSMRCSRSQSDRYLADKNVILKLVKHYFVVKLFLNYLEDLSDFVVNEIEATEACQWLRAAGFPQYAQMYEDLQFPIDLSNVAKDHPFLENDPLQSLYRRLVALNRCATMRLDSSHKHGNKYDSEEEEYALSENWTFEQKNRRWSRVCETDLNIPANLFDNKEKTSPSINSSAENLDANMADGGFSTLPHGTSFSSNENDQLPVRFRRTGSERLKDGAKAFLRRVESIKSRRRKKQNRDGVVISGPETLDLDDINMKLANLKCVDISKTKSTPPSPIPTSPSPYSISTKSPLINNNDLLMVTDYIKYQNQNRLSPNHCLSRKTQQMSKSNRTSPLHFFSHSPIVTSDFNKSGDDTSSYYSDASQESSGGGVGGGITKKRPSKTKSFLQKGRVEDIGAMSDSECHQFRSRKFKQFGDAPFTQQSQQTPKPAKLLRGGSLNFGKESRRYRDAFNSRSFRSRSSTRKNDESKASTVVRWHSFQSGDRPDNIFKKCQTPKAQEIDGIPLAAMSCGQLQVVRKLALVTLTGYMERYCPTHRSGWNWELPKFIKKIKAPDYKDKKVFGVPFLLLLQRTGETLPKSIQSALKWLKLNAMHQIGIFRKSGVKSRIQKLKTVVEESPVVSISLYDIQQAYDVADMVKQYFRELPDTLLTAKMSETFVAIFQHLPPDVRPDAVQSAVLLLPDEHREVLQHLLEFLNNVADNAAYNQMTANNLAVCLAPSLFYNGATSMRIPSSPRRRKPTGVPDPRELSETRASHECLTYLIENYRSVFTISNEKIARCNFGYMEESRPVPLEVLGEGLQVHDWRGYLYECTSATIKEGREKSRGWISTSSQDPNVEIAFKKVGDGHPLRLWKITTELDAPPSQVLQYVFKERHNWDQHLLKWRIIEQLDERSEIFQYATGGQTITDYCVLRSWRSDLPRGACVIVETSVDHAQANLLLGGVRGVVLASRYLIEPCANGRSKIMHLSRVDIKGKTPEWYNKTYGHVCSHHLARIRNNFKRPTFWALSLIFL</sequence>
<evidence type="ECO:0000259" key="5">
    <source>
        <dbReference type="PROSITE" id="PS50848"/>
    </source>
</evidence>
<feature type="compositionally biased region" description="Basic and acidic residues" evidence="3">
    <location>
        <begin position="333"/>
        <end position="346"/>
    </location>
</feature>
<feature type="region of interest" description="Disordered" evidence="3">
    <location>
        <begin position="1316"/>
        <end position="1335"/>
    </location>
</feature>
<keyword evidence="2" id="KW-0597">Phosphoprotein</keyword>
<dbReference type="PROSITE" id="PS50848">
    <property type="entry name" value="START"/>
    <property type="match status" value="1"/>
</dbReference>
<dbReference type="InterPro" id="IPR000198">
    <property type="entry name" value="RhoGAP_dom"/>
</dbReference>
<dbReference type="PANTHER" id="PTHR12659:SF7">
    <property type="entry name" value="CROSSVEINLESS C, ISOFORM C"/>
    <property type="match status" value="1"/>
</dbReference>
<evidence type="ECO:0000313" key="7">
    <source>
        <dbReference type="Proteomes" id="UP001151699"/>
    </source>
</evidence>
<feature type="compositionally biased region" description="Low complexity" evidence="3">
    <location>
        <begin position="360"/>
        <end position="371"/>
    </location>
</feature>
<dbReference type="SMART" id="SM00234">
    <property type="entry name" value="START"/>
    <property type="match status" value="1"/>
</dbReference>
<dbReference type="GO" id="GO:0007165">
    <property type="term" value="P:signal transduction"/>
    <property type="evidence" value="ECO:0007669"/>
    <property type="project" value="InterPro"/>
</dbReference>
<feature type="compositionally biased region" description="Polar residues" evidence="3">
    <location>
        <begin position="374"/>
        <end position="388"/>
    </location>
</feature>
<dbReference type="GO" id="GO:0030036">
    <property type="term" value="P:actin cytoskeleton organization"/>
    <property type="evidence" value="ECO:0007669"/>
    <property type="project" value="TreeGrafter"/>
</dbReference>
<dbReference type="EMBL" id="WJQU01000003">
    <property type="protein sequence ID" value="KAJ6637325.1"/>
    <property type="molecule type" value="Genomic_DNA"/>
</dbReference>
<dbReference type="InterPro" id="IPR023393">
    <property type="entry name" value="START-like_dom_sf"/>
</dbReference>
<dbReference type="OrthoDB" id="10003330at2759"/>
<evidence type="ECO:0000256" key="3">
    <source>
        <dbReference type="SAM" id="MobiDB-lite"/>
    </source>
</evidence>
<feature type="domain" description="START" evidence="5">
    <location>
        <begin position="1408"/>
        <end position="1565"/>
    </location>
</feature>
<dbReference type="SUPFAM" id="SSF55961">
    <property type="entry name" value="Bet v1-like"/>
    <property type="match status" value="1"/>
</dbReference>
<dbReference type="SUPFAM" id="SSF47769">
    <property type="entry name" value="SAM/Pointed domain"/>
    <property type="match status" value="1"/>
</dbReference>
<dbReference type="SUPFAM" id="SSF48350">
    <property type="entry name" value="GTPase activation domain, GAP"/>
    <property type="match status" value="1"/>
</dbReference>
<evidence type="ECO:0000259" key="4">
    <source>
        <dbReference type="PROSITE" id="PS50238"/>
    </source>
</evidence>
<dbReference type="CDD" id="cd09538">
    <property type="entry name" value="SAM_DLC1_2-like"/>
    <property type="match status" value="1"/>
</dbReference>
<feature type="compositionally biased region" description="Polar residues" evidence="3">
    <location>
        <begin position="310"/>
        <end position="332"/>
    </location>
</feature>
<dbReference type="Gene3D" id="1.10.555.10">
    <property type="entry name" value="Rho GTPase activation protein"/>
    <property type="match status" value="1"/>
</dbReference>
<feature type="compositionally biased region" description="Basic and acidic residues" evidence="3">
    <location>
        <begin position="279"/>
        <end position="291"/>
    </location>
</feature>
<dbReference type="GO" id="GO:0005096">
    <property type="term" value="F:GTPase activator activity"/>
    <property type="evidence" value="ECO:0007669"/>
    <property type="project" value="UniProtKB-KW"/>
</dbReference>
<dbReference type="InterPro" id="IPR013761">
    <property type="entry name" value="SAM/pointed_sf"/>
</dbReference>
<feature type="region of interest" description="Disordered" evidence="3">
    <location>
        <begin position="855"/>
        <end position="874"/>
    </location>
</feature>
<dbReference type="PROSITE" id="PS50238">
    <property type="entry name" value="RHOGAP"/>
    <property type="match status" value="1"/>
</dbReference>
<keyword evidence="7" id="KW-1185">Reference proteome</keyword>
<feature type="region of interest" description="Disordered" evidence="3">
    <location>
        <begin position="529"/>
        <end position="550"/>
    </location>
</feature>
<reference evidence="6" key="1">
    <citation type="submission" date="2022-07" db="EMBL/GenBank/DDBJ databases">
        <authorList>
            <person name="Trinca V."/>
            <person name="Uliana J.V.C."/>
            <person name="Torres T.T."/>
            <person name="Ward R.J."/>
            <person name="Monesi N."/>
        </authorList>
    </citation>
    <scope>NUCLEOTIDE SEQUENCE</scope>
    <source>
        <strain evidence="6">HSMRA1968</strain>
        <tissue evidence="6">Whole embryos</tissue>
    </source>
</reference>
<dbReference type="GO" id="GO:0035023">
    <property type="term" value="P:regulation of Rho protein signal transduction"/>
    <property type="evidence" value="ECO:0007669"/>
    <property type="project" value="TreeGrafter"/>
</dbReference>
<dbReference type="InterPro" id="IPR002913">
    <property type="entry name" value="START_lipid-bd_dom"/>
</dbReference>
<dbReference type="Gene3D" id="3.30.530.20">
    <property type="match status" value="1"/>
</dbReference>
<dbReference type="Pfam" id="PF00620">
    <property type="entry name" value="RhoGAP"/>
    <property type="match status" value="1"/>
</dbReference>
<dbReference type="PANTHER" id="PTHR12659">
    <property type="entry name" value="RHO-TYPE GTPASE ACTIVATING PROTEIN"/>
    <property type="match status" value="1"/>
</dbReference>
<feature type="compositionally biased region" description="Basic and acidic residues" evidence="3">
    <location>
        <begin position="529"/>
        <end position="542"/>
    </location>
</feature>
<dbReference type="Proteomes" id="UP001151699">
    <property type="component" value="Chromosome X"/>
</dbReference>
<proteinExistence type="predicted"/>
<feature type="region of interest" description="Disordered" evidence="3">
    <location>
        <begin position="302"/>
        <end position="388"/>
    </location>
</feature>
<keyword evidence="1" id="KW-0343">GTPase activation</keyword>
<feature type="region of interest" description="Disordered" evidence="3">
    <location>
        <begin position="940"/>
        <end position="977"/>
    </location>
</feature>
<gene>
    <name evidence="6" type="primary">Stard13</name>
    <name evidence="6" type="ORF">Bhyg_10055</name>
</gene>
<feature type="region of interest" description="Disordered" evidence="3">
    <location>
        <begin position="274"/>
        <end position="293"/>
    </location>
</feature>
<evidence type="ECO:0000256" key="1">
    <source>
        <dbReference type="ARBA" id="ARBA00022468"/>
    </source>
</evidence>
<name>A0A9Q0MUG9_9DIPT</name>
<comment type="caution">
    <text evidence="6">The sequence shown here is derived from an EMBL/GenBank/DDBJ whole genome shotgun (WGS) entry which is preliminary data.</text>
</comment>